<evidence type="ECO:0000313" key="2">
    <source>
        <dbReference type="Proteomes" id="UP000828390"/>
    </source>
</evidence>
<accession>A0A9D3Z437</accession>
<dbReference type="Proteomes" id="UP000828390">
    <property type="component" value="Unassembled WGS sequence"/>
</dbReference>
<dbReference type="InterPro" id="IPR032675">
    <property type="entry name" value="LRR_dom_sf"/>
</dbReference>
<organism evidence="1 2">
    <name type="scientific">Dreissena polymorpha</name>
    <name type="common">Zebra mussel</name>
    <name type="synonym">Mytilus polymorpha</name>
    <dbReference type="NCBI Taxonomy" id="45954"/>
    <lineage>
        <taxon>Eukaryota</taxon>
        <taxon>Metazoa</taxon>
        <taxon>Spiralia</taxon>
        <taxon>Lophotrochozoa</taxon>
        <taxon>Mollusca</taxon>
        <taxon>Bivalvia</taxon>
        <taxon>Autobranchia</taxon>
        <taxon>Heteroconchia</taxon>
        <taxon>Euheterodonta</taxon>
        <taxon>Imparidentia</taxon>
        <taxon>Neoheterodontei</taxon>
        <taxon>Myida</taxon>
        <taxon>Dreissenoidea</taxon>
        <taxon>Dreissenidae</taxon>
        <taxon>Dreissena</taxon>
    </lineage>
</organism>
<name>A0A9D3Z437_DREPO</name>
<dbReference type="AlphaFoldDB" id="A0A9D3Z437"/>
<proteinExistence type="predicted"/>
<keyword evidence="2" id="KW-1185">Reference proteome</keyword>
<gene>
    <name evidence="1" type="ORF">DPMN_072138</name>
</gene>
<protein>
    <submittedName>
        <fullName evidence="1">Uncharacterized protein</fullName>
    </submittedName>
</protein>
<dbReference type="Gene3D" id="3.80.10.10">
    <property type="entry name" value="Ribonuclease Inhibitor"/>
    <property type="match status" value="1"/>
</dbReference>
<dbReference type="SUPFAM" id="SSF52047">
    <property type="entry name" value="RNI-like"/>
    <property type="match status" value="1"/>
</dbReference>
<comment type="caution">
    <text evidence="1">The sequence shown here is derived from an EMBL/GenBank/DDBJ whole genome shotgun (WGS) entry which is preliminary data.</text>
</comment>
<sequence length="249" mass="29155">MAKMKIRCELTLRNTLLYDDKWSNITHLYITGDWNWNHKYGDYTADLFVREDVFDGLIRLEELRFVWTPRVTLYPGCFRGLDNLRILDLSDCVELGYDSFMSAFESDLTLPKLEQLILHMTGNKAKHFVFKDSFAKLLTTRPVYVLDISDMIIEAYDLELIGRYAKHLLFLNISGISVINFTLSNENIRNFSAPFKVLDASRSYTITSRVPYMLCMWPPYEYVISDHNMIGLIVETLYMDNLCGYLQKQ</sequence>
<reference evidence="1" key="1">
    <citation type="journal article" date="2019" name="bioRxiv">
        <title>The Genome of the Zebra Mussel, Dreissena polymorpha: A Resource for Invasive Species Research.</title>
        <authorList>
            <person name="McCartney M.A."/>
            <person name="Auch B."/>
            <person name="Kono T."/>
            <person name="Mallez S."/>
            <person name="Zhang Y."/>
            <person name="Obille A."/>
            <person name="Becker A."/>
            <person name="Abrahante J.E."/>
            <person name="Garbe J."/>
            <person name="Badalamenti J.P."/>
            <person name="Herman A."/>
            <person name="Mangelson H."/>
            <person name="Liachko I."/>
            <person name="Sullivan S."/>
            <person name="Sone E.D."/>
            <person name="Koren S."/>
            <person name="Silverstein K.A.T."/>
            <person name="Beckman K.B."/>
            <person name="Gohl D.M."/>
        </authorList>
    </citation>
    <scope>NUCLEOTIDE SEQUENCE</scope>
    <source>
        <strain evidence="1">Duluth1</strain>
        <tissue evidence="1">Whole animal</tissue>
    </source>
</reference>
<reference evidence="1" key="2">
    <citation type="submission" date="2020-11" db="EMBL/GenBank/DDBJ databases">
        <authorList>
            <person name="McCartney M.A."/>
            <person name="Auch B."/>
            <person name="Kono T."/>
            <person name="Mallez S."/>
            <person name="Becker A."/>
            <person name="Gohl D.M."/>
            <person name="Silverstein K.A.T."/>
            <person name="Koren S."/>
            <person name="Bechman K.B."/>
            <person name="Herman A."/>
            <person name="Abrahante J.E."/>
            <person name="Garbe J."/>
        </authorList>
    </citation>
    <scope>NUCLEOTIDE SEQUENCE</scope>
    <source>
        <strain evidence="1">Duluth1</strain>
        <tissue evidence="1">Whole animal</tissue>
    </source>
</reference>
<dbReference type="EMBL" id="JAIWYP010000014">
    <property type="protein sequence ID" value="KAH3712438.1"/>
    <property type="molecule type" value="Genomic_DNA"/>
</dbReference>
<evidence type="ECO:0000313" key="1">
    <source>
        <dbReference type="EMBL" id="KAH3712438.1"/>
    </source>
</evidence>